<comment type="caution">
    <text evidence="1">The sequence shown here is derived from an EMBL/GenBank/DDBJ whole genome shotgun (WGS) entry which is preliminary data.</text>
</comment>
<dbReference type="EMBL" id="JABFTP020000042">
    <property type="protein sequence ID" value="KAL3271404.1"/>
    <property type="molecule type" value="Genomic_DNA"/>
</dbReference>
<accession>A0ABD2MYG7</accession>
<keyword evidence="2" id="KW-1185">Reference proteome</keyword>
<gene>
    <name evidence="1" type="ORF">HHI36_021885</name>
</gene>
<sequence length="144" mass="16583">KLCKQNHLLHLMNENDTEINKFNNYKSNVENTEQKGDWKTVSYRTKLRLISENKKPKILCNGSKTTGKKSTIQGAKKRFWLYVGKIQGKDTKEDDIKSWISDMEGTDEIIVKKLTTIGHLALGCHLKVHLKKSLTSPFGQRAFY</sequence>
<organism evidence="1 2">
    <name type="scientific">Cryptolaemus montrouzieri</name>
    <dbReference type="NCBI Taxonomy" id="559131"/>
    <lineage>
        <taxon>Eukaryota</taxon>
        <taxon>Metazoa</taxon>
        <taxon>Ecdysozoa</taxon>
        <taxon>Arthropoda</taxon>
        <taxon>Hexapoda</taxon>
        <taxon>Insecta</taxon>
        <taxon>Pterygota</taxon>
        <taxon>Neoptera</taxon>
        <taxon>Endopterygota</taxon>
        <taxon>Coleoptera</taxon>
        <taxon>Polyphaga</taxon>
        <taxon>Cucujiformia</taxon>
        <taxon>Coccinelloidea</taxon>
        <taxon>Coccinellidae</taxon>
        <taxon>Scymninae</taxon>
        <taxon>Scymnini</taxon>
        <taxon>Cryptolaemus</taxon>
    </lineage>
</organism>
<protein>
    <submittedName>
        <fullName evidence="1">Uncharacterized protein</fullName>
    </submittedName>
</protein>
<name>A0ABD2MYG7_9CUCU</name>
<evidence type="ECO:0000313" key="2">
    <source>
        <dbReference type="Proteomes" id="UP001516400"/>
    </source>
</evidence>
<proteinExistence type="predicted"/>
<dbReference type="Proteomes" id="UP001516400">
    <property type="component" value="Unassembled WGS sequence"/>
</dbReference>
<feature type="non-terminal residue" evidence="1">
    <location>
        <position position="1"/>
    </location>
</feature>
<reference evidence="1 2" key="1">
    <citation type="journal article" date="2021" name="BMC Biol.">
        <title>Horizontally acquired antibacterial genes associated with adaptive radiation of ladybird beetles.</title>
        <authorList>
            <person name="Li H.S."/>
            <person name="Tang X.F."/>
            <person name="Huang Y.H."/>
            <person name="Xu Z.Y."/>
            <person name="Chen M.L."/>
            <person name="Du X.Y."/>
            <person name="Qiu B.Y."/>
            <person name="Chen P.T."/>
            <person name="Zhang W."/>
            <person name="Slipinski A."/>
            <person name="Escalona H.E."/>
            <person name="Waterhouse R.M."/>
            <person name="Zwick A."/>
            <person name="Pang H."/>
        </authorList>
    </citation>
    <scope>NUCLEOTIDE SEQUENCE [LARGE SCALE GENOMIC DNA]</scope>
    <source>
        <strain evidence="1">SYSU2018</strain>
    </source>
</reference>
<evidence type="ECO:0000313" key="1">
    <source>
        <dbReference type="EMBL" id="KAL3271404.1"/>
    </source>
</evidence>
<dbReference type="AlphaFoldDB" id="A0ABD2MYG7"/>